<sequence>MKKLKKVAIVLFIANITFAQKIEKTLIGTWKLISVENTNADGTKTFPYETNPKGLLFLDDKGNYAIQIYKNERLKIISGDKNKCTPEENVAIVQGSNSHFGKYEIDDSSETIIFKIETASFPNWEQTEQKRSYKYNNGELEYIVVNTTQGGKSVTAKVVWKKL</sequence>
<dbReference type="AlphaFoldDB" id="A0AB36NVQ3"/>
<accession>A0AB36NVQ3</accession>
<feature type="domain" description="Lipocalin-like" evidence="1">
    <location>
        <begin position="27"/>
        <end position="162"/>
    </location>
</feature>
<proteinExistence type="predicted"/>
<evidence type="ECO:0000313" key="5">
    <source>
        <dbReference type="Proteomes" id="UP000198431"/>
    </source>
</evidence>
<dbReference type="EMBL" id="FRBX01000006">
    <property type="protein sequence ID" value="SHN06534.1"/>
    <property type="molecule type" value="Genomic_DNA"/>
</dbReference>
<evidence type="ECO:0000313" key="4">
    <source>
        <dbReference type="Proteomes" id="UP000184216"/>
    </source>
</evidence>
<dbReference type="Proteomes" id="UP000198431">
    <property type="component" value="Unassembled WGS sequence"/>
</dbReference>
<reference evidence="2 5" key="1">
    <citation type="submission" date="2016-11" db="EMBL/GenBank/DDBJ databases">
        <title>Whole genomes of Flavobacteriaceae.</title>
        <authorList>
            <person name="Stine C."/>
            <person name="Li C."/>
            <person name="Tadesse D."/>
        </authorList>
    </citation>
    <scope>NUCLEOTIDE SEQUENCE [LARGE SCALE GENOMIC DNA]</scope>
    <source>
        <strain evidence="2 5">ATCC 19366</strain>
    </source>
</reference>
<dbReference type="InterPro" id="IPR024311">
    <property type="entry name" value="Lipocalin-like"/>
</dbReference>
<evidence type="ECO:0000313" key="3">
    <source>
        <dbReference type="EMBL" id="SHN06534.1"/>
    </source>
</evidence>
<dbReference type="Proteomes" id="UP000184216">
    <property type="component" value="Unassembled WGS sequence"/>
</dbReference>
<organism evidence="2 5">
    <name type="scientific">Flavobacterium pectinovorum</name>
    <dbReference type="NCBI Taxonomy" id="29533"/>
    <lineage>
        <taxon>Bacteria</taxon>
        <taxon>Pseudomonadati</taxon>
        <taxon>Bacteroidota</taxon>
        <taxon>Flavobacteriia</taxon>
        <taxon>Flavobacteriales</taxon>
        <taxon>Flavobacteriaceae</taxon>
        <taxon>Flavobacterium</taxon>
    </lineage>
</organism>
<name>A0AB36NVQ3_9FLAO</name>
<evidence type="ECO:0000259" key="1">
    <source>
        <dbReference type="Pfam" id="PF13924"/>
    </source>
</evidence>
<reference evidence="3 4" key="2">
    <citation type="submission" date="2016-11" db="EMBL/GenBank/DDBJ databases">
        <authorList>
            <person name="Varghese N."/>
            <person name="Submissions S."/>
        </authorList>
    </citation>
    <scope>NUCLEOTIDE SEQUENCE [LARGE SCALE GENOMIC DNA]</scope>
    <source>
        <strain evidence="3 4">DSM 6368</strain>
    </source>
</reference>
<comment type="caution">
    <text evidence="2">The sequence shown here is derived from an EMBL/GenBank/DDBJ whole genome shotgun (WGS) entry which is preliminary data.</text>
</comment>
<dbReference type="Pfam" id="PF13924">
    <property type="entry name" value="Lipocalin_5"/>
    <property type="match status" value="1"/>
</dbReference>
<dbReference type="EMBL" id="MUHB01000023">
    <property type="protein sequence ID" value="OXB00515.1"/>
    <property type="molecule type" value="Genomic_DNA"/>
</dbReference>
<gene>
    <name evidence="2" type="ORF">B0A72_19855</name>
    <name evidence="3" type="ORF">SAMN05444387_3926</name>
</gene>
<protein>
    <submittedName>
        <fullName evidence="3">Lipocalin-like domain-containing protein</fullName>
    </submittedName>
</protein>
<keyword evidence="4" id="KW-1185">Reference proteome</keyword>
<dbReference type="RefSeq" id="WP_073397462.1">
    <property type="nucleotide sequence ID" value="NZ_FRBX01000006.1"/>
</dbReference>
<evidence type="ECO:0000313" key="2">
    <source>
        <dbReference type="EMBL" id="OXB00515.1"/>
    </source>
</evidence>